<organism evidence="2">
    <name type="scientific">viral metagenome</name>
    <dbReference type="NCBI Taxonomy" id="1070528"/>
    <lineage>
        <taxon>unclassified sequences</taxon>
        <taxon>metagenomes</taxon>
        <taxon>organismal metagenomes</taxon>
    </lineage>
</organism>
<feature type="compositionally biased region" description="Polar residues" evidence="1">
    <location>
        <begin position="392"/>
        <end position="410"/>
    </location>
</feature>
<accession>A0A6C0JP26</accession>
<dbReference type="AlphaFoldDB" id="A0A6C0JP26"/>
<protein>
    <submittedName>
        <fullName evidence="2">Uncharacterized protein</fullName>
    </submittedName>
</protein>
<proteinExistence type="predicted"/>
<dbReference type="EMBL" id="MN740684">
    <property type="protein sequence ID" value="QHU07525.1"/>
    <property type="molecule type" value="Genomic_DNA"/>
</dbReference>
<sequence length="648" mass="73537">MELQRGDIPSGYFNSTNWEKIKNKDLLVNKRSSLSNLNSNYSFSSDYATISDNTLLNNNTEEKLTHNNMQRFLKKCVTQNVNTDNYIADNNNYKFHREKEEVLKEEFFQPQKNLEIINGSTFNSNLYNNRIQNSLTQINNNVNPIEPIRVGPGLDNGFNNLGSGGFHNYNSQVYSKPRNIDDLRTKTNQKERHFNVDYRAPAKSFEKRGVANSFDKNRPEKVYEQSENNWFKTTGANLKQTNRSIENVKATNKQDSHVDYQGSIKYTDPGIGDDDNYGKENIMVYDNERQTTEQCNEISNLTSIVKAIVAPVIDGIKFTNKEYTINAARETGNIKGHVSKPTTYDPVNHVTKTTVKETTIHDSQNTNLTGAKETYSASQDDAKTTVKETTIHDSQNSNLTGAKETYSASQDDAKTTVKETTIHDAQISNIKGEKQNVYVEYDDKMKTTVKETTPNISNVRNIGNVKYVTYVYDPDSIVKTTVKETTIKGKSEFGFLGGLLNKLVGGYFNKNIELNNTNKQFTSEYSTIGHFSSINDHKQTNRDAYENAEIDDTREKILIAAGYTPNPGNMNVGLDSKNIKLDTNKNILDKSEYKTISKVYPSNNNYSELKSKITKTNHYDNAYKDRLDSNIMNSLKTNELNIQINPIV</sequence>
<name>A0A6C0JP26_9ZZZZ</name>
<feature type="region of interest" description="Disordered" evidence="1">
    <location>
        <begin position="389"/>
        <end position="411"/>
    </location>
</feature>
<reference evidence="2" key="1">
    <citation type="journal article" date="2020" name="Nature">
        <title>Giant virus diversity and host interactions through global metagenomics.</title>
        <authorList>
            <person name="Schulz F."/>
            <person name="Roux S."/>
            <person name="Paez-Espino D."/>
            <person name="Jungbluth S."/>
            <person name="Walsh D.A."/>
            <person name="Denef V.J."/>
            <person name="McMahon K.D."/>
            <person name="Konstantinidis K.T."/>
            <person name="Eloe-Fadrosh E.A."/>
            <person name="Kyrpides N.C."/>
            <person name="Woyke T."/>
        </authorList>
    </citation>
    <scope>NUCLEOTIDE SEQUENCE</scope>
    <source>
        <strain evidence="2">GVMAG-S-1040241-154</strain>
    </source>
</reference>
<evidence type="ECO:0000256" key="1">
    <source>
        <dbReference type="SAM" id="MobiDB-lite"/>
    </source>
</evidence>
<evidence type="ECO:0000313" key="2">
    <source>
        <dbReference type="EMBL" id="QHU07525.1"/>
    </source>
</evidence>